<evidence type="ECO:0000256" key="1">
    <source>
        <dbReference type="ARBA" id="ARBA00004477"/>
    </source>
</evidence>
<dbReference type="GeneID" id="111133716"/>
<evidence type="ECO:0000256" key="2">
    <source>
        <dbReference type="ARBA" id="ARBA00022692"/>
    </source>
</evidence>
<dbReference type="GO" id="GO:0005789">
    <property type="term" value="C:endoplasmic reticulum membrane"/>
    <property type="evidence" value="ECO:0007669"/>
    <property type="project" value="UniProtKB-SubCell"/>
</dbReference>
<keyword evidence="7" id="KW-1185">Reference proteome</keyword>
<organism evidence="7 8">
    <name type="scientific">Crassostrea virginica</name>
    <name type="common">Eastern oyster</name>
    <dbReference type="NCBI Taxonomy" id="6565"/>
    <lineage>
        <taxon>Eukaryota</taxon>
        <taxon>Metazoa</taxon>
        <taxon>Spiralia</taxon>
        <taxon>Lophotrochozoa</taxon>
        <taxon>Mollusca</taxon>
        <taxon>Bivalvia</taxon>
        <taxon>Autobranchia</taxon>
        <taxon>Pteriomorphia</taxon>
        <taxon>Ostreida</taxon>
        <taxon>Ostreoidea</taxon>
        <taxon>Ostreidae</taxon>
        <taxon>Crassostrea</taxon>
    </lineage>
</organism>
<evidence type="ECO:0000256" key="3">
    <source>
        <dbReference type="ARBA" id="ARBA00022824"/>
    </source>
</evidence>
<comment type="subcellular location">
    <subcellularLocation>
        <location evidence="1">Endoplasmic reticulum membrane</location>
        <topology evidence="1">Multi-pass membrane protein</topology>
    </subcellularLocation>
</comment>
<evidence type="ECO:0000313" key="7">
    <source>
        <dbReference type="Proteomes" id="UP000694844"/>
    </source>
</evidence>
<proteinExistence type="predicted"/>
<dbReference type="Pfam" id="PF11712">
    <property type="entry name" value="Vma12"/>
    <property type="match status" value="1"/>
</dbReference>
<keyword evidence="5 6" id="KW-0472">Membrane</keyword>
<dbReference type="RefSeq" id="XP_022338043.1">
    <property type="nucleotide sequence ID" value="XM_022482335.1"/>
</dbReference>
<dbReference type="PANTHER" id="PTHR31394">
    <property type="entry name" value="TRANSMEMBRANE PROTEIN 199"/>
    <property type="match status" value="1"/>
</dbReference>
<dbReference type="AlphaFoldDB" id="A0A8B8EET8"/>
<protein>
    <submittedName>
        <fullName evidence="8">Transmembrane protein 199-like</fullName>
    </submittedName>
</protein>
<dbReference type="InterPro" id="IPR021013">
    <property type="entry name" value="ATPase_Vma12"/>
</dbReference>
<evidence type="ECO:0000256" key="6">
    <source>
        <dbReference type="SAM" id="Phobius"/>
    </source>
</evidence>
<gene>
    <name evidence="8" type="primary">LOC111133716</name>
</gene>
<name>A0A8B8EET8_CRAVI</name>
<dbReference type="KEGG" id="cvn:111133716"/>
<feature type="transmembrane region" description="Helical" evidence="6">
    <location>
        <begin position="166"/>
        <end position="189"/>
    </location>
</feature>
<dbReference type="OrthoDB" id="19981at2759"/>
<feature type="transmembrane region" description="Helical" evidence="6">
    <location>
        <begin position="135"/>
        <end position="154"/>
    </location>
</feature>
<keyword evidence="4 6" id="KW-1133">Transmembrane helix</keyword>
<keyword evidence="3" id="KW-0256">Endoplasmic reticulum</keyword>
<sequence>MEPELFLTDLLRNRLTDLSKHTDLSPQIKEIQEIIENDGKTIPFRLIKYAFDKHDEGRSKGTPKEYLNEWLDGTSLHLPAYEPPPRNPELEARIQRLKAEQENREYRNMVRTVDREQKEEINRFGAEVKAMNSHIWSAINFAVTVVGAFAFGYKATEYTFTGSNSFVAQIVAGLIFATVVFFADLYFMIKQIS</sequence>
<dbReference type="PANTHER" id="PTHR31394:SF1">
    <property type="entry name" value="TRANSMEMBRANE PROTEIN 199"/>
    <property type="match status" value="1"/>
</dbReference>
<evidence type="ECO:0000256" key="4">
    <source>
        <dbReference type="ARBA" id="ARBA00022989"/>
    </source>
</evidence>
<evidence type="ECO:0000313" key="8">
    <source>
        <dbReference type="RefSeq" id="XP_022338043.1"/>
    </source>
</evidence>
<evidence type="ECO:0000256" key="5">
    <source>
        <dbReference type="ARBA" id="ARBA00023136"/>
    </source>
</evidence>
<reference evidence="8" key="1">
    <citation type="submission" date="2025-08" db="UniProtKB">
        <authorList>
            <consortium name="RefSeq"/>
        </authorList>
    </citation>
    <scope>IDENTIFICATION</scope>
    <source>
        <tissue evidence="8">Whole sample</tissue>
    </source>
</reference>
<accession>A0A8B8EET8</accession>
<dbReference type="Proteomes" id="UP000694844">
    <property type="component" value="Chromosome 5"/>
</dbReference>
<keyword evidence="2 6" id="KW-0812">Transmembrane</keyword>
<dbReference type="GO" id="GO:0070072">
    <property type="term" value="P:vacuolar proton-transporting V-type ATPase complex assembly"/>
    <property type="evidence" value="ECO:0007669"/>
    <property type="project" value="InterPro"/>
</dbReference>